<evidence type="ECO:0000259" key="9">
    <source>
        <dbReference type="PROSITE" id="PS51194"/>
    </source>
</evidence>
<dbReference type="SMART" id="SM00490">
    <property type="entry name" value="HELICc"/>
    <property type="match status" value="2"/>
</dbReference>
<dbReference type="Gene3D" id="3.40.50.300">
    <property type="entry name" value="P-loop containing nucleotide triphosphate hydrolases"/>
    <property type="match status" value="2"/>
</dbReference>
<keyword evidence="4 10" id="KW-0347">Helicase</keyword>
<dbReference type="Pfam" id="PF01336">
    <property type="entry name" value="tRNA_anti-codon"/>
    <property type="match status" value="1"/>
</dbReference>
<dbReference type="Pfam" id="PF00271">
    <property type="entry name" value="Helicase_C"/>
    <property type="match status" value="1"/>
</dbReference>
<dbReference type="Pfam" id="PF19833">
    <property type="entry name" value="RecG_dom3_C"/>
    <property type="match status" value="1"/>
</dbReference>
<dbReference type="GO" id="GO:0006281">
    <property type="term" value="P:DNA repair"/>
    <property type="evidence" value="ECO:0007669"/>
    <property type="project" value="UniProtKB-KW"/>
</dbReference>
<evidence type="ECO:0000256" key="1">
    <source>
        <dbReference type="ARBA" id="ARBA00022741"/>
    </source>
</evidence>
<keyword evidence="11" id="KW-1185">Reference proteome</keyword>
<dbReference type="GO" id="GO:0003678">
    <property type="term" value="F:DNA helicase activity"/>
    <property type="evidence" value="ECO:0007669"/>
    <property type="project" value="TreeGrafter"/>
</dbReference>
<dbReference type="Pfam" id="PF00270">
    <property type="entry name" value="DEAD"/>
    <property type="match status" value="1"/>
</dbReference>
<evidence type="ECO:0000313" key="11">
    <source>
        <dbReference type="Proteomes" id="UP000609531"/>
    </source>
</evidence>
<evidence type="ECO:0000313" key="10">
    <source>
        <dbReference type="EMBL" id="MBJ3774704.1"/>
    </source>
</evidence>
<proteinExistence type="predicted"/>
<dbReference type="InterPro" id="IPR012340">
    <property type="entry name" value="NA-bd_OB-fold"/>
</dbReference>
<evidence type="ECO:0000256" key="3">
    <source>
        <dbReference type="ARBA" id="ARBA00022801"/>
    </source>
</evidence>
<evidence type="ECO:0000259" key="8">
    <source>
        <dbReference type="PROSITE" id="PS51192"/>
    </source>
</evidence>
<dbReference type="SMART" id="SM00487">
    <property type="entry name" value="DEXDc"/>
    <property type="match status" value="1"/>
</dbReference>
<sequence>MTAVFDIGPLIAPVNRLQGVGPARAERLAHLLSRESAAETRVFDLLSHIPTTVIDRREMVSVADVVERTVATLTVKVLRHEKSRRPGGPARIIAADDTGELVIVYFRGGGAWRAAHYPIGEWVRVSGLVEMWDGRPQMVHPDQSARVEGPEAPADTQFGLEPVYPLTQGITPGVLAGLIGEALGRVPDLTEWLDPAFKSRAGLPDFTAALKTVHQPQEGRDILPASPARRRLAYDELLASQLALAVVRDRDRTKKGVARHWDKAIVERLEASLPFALTPSQRTAVAEVSADLASPHRMIRLVQGDVGSGKTMVALFGAAMAAGDGGQTAVMAPTDLVARQHYETLAALLEPQGIGVRLLTGRISDAERAATLAAVEDGSAKVVVGTHALFQSSVTFKDLALVVVDEQHRFGVHQRLALSEKGPRSDLLVMTATPIPRTLVLAQFGDMDVSRLTDKPAGRQPVETRAVSISQIDAVMDRLAAALARGEKAYWVCPLVEDNPALEVESATARHRTLTKRLGPVVGLIHGRTPTAERDNVMAEFRDGALQVLTATTVVEVGVDVPDATIMVIEHAERFGLSQLHQLRGRVGRGSRPSTCLLLYKGPLGEIARQRLDTMRATNDGFRIAEDDLKLRGEGELLGTRQSGAPSFKFADLDHHADLLAIASDDARLVVNRDRDLTSERGRALRVLLALFERRRAIERLRAG</sequence>
<feature type="domain" description="Helicase C-terminal" evidence="9">
    <location>
        <begin position="485"/>
        <end position="630"/>
    </location>
</feature>
<dbReference type="PANTHER" id="PTHR47964:SF1">
    <property type="entry name" value="ATP-DEPENDENT DNA HELICASE HOMOLOG RECG, CHLOROPLASTIC"/>
    <property type="match status" value="1"/>
</dbReference>
<dbReference type="Proteomes" id="UP000609531">
    <property type="component" value="Unassembled WGS sequence"/>
</dbReference>
<accession>A0A934MJM5</accession>
<keyword evidence="5" id="KW-0067">ATP-binding</keyword>
<dbReference type="InterPro" id="IPR047112">
    <property type="entry name" value="RecG/Mfd"/>
</dbReference>
<protein>
    <submittedName>
        <fullName evidence="10">ATP-dependent DNA helicase RecG</fullName>
    </submittedName>
</protein>
<evidence type="ECO:0000256" key="5">
    <source>
        <dbReference type="ARBA" id="ARBA00022840"/>
    </source>
</evidence>
<comment type="caution">
    <text evidence="10">The sequence shown here is derived from an EMBL/GenBank/DDBJ whole genome shotgun (WGS) entry which is preliminary data.</text>
</comment>
<dbReference type="InterPro" id="IPR001650">
    <property type="entry name" value="Helicase_C-like"/>
</dbReference>
<keyword evidence="1" id="KW-0547">Nucleotide-binding</keyword>
<dbReference type="CDD" id="cd17992">
    <property type="entry name" value="DEXHc_RecG"/>
    <property type="match status" value="1"/>
</dbReference>
<dbReference type="Gene3D" id="2.40.50.140">
    <property type="entry name" value="Nucleic acid-binding proteins"/>
    <property type="match status" value="1"/>
</dbReference>
<keyword evidence="3" id="KW-0378">Hydrolase</keyword>
<dbReference type="CDD" id="cd04488">
    <property type="entry name" value="RecG_wedge_OBF"/>
    <property type="match status" value="1"/>
</dbReference>
<dbReference type="NCBIfam" id="NF008164">
    <property type="entry name" value="PRK10917.1-2"/>
    <property type="match status" value="1"/>
</dbReference>
<reference evidence="10" key="1">
    <citation type="submission" date="2020-12" db="EMBL/GenBank/DDBJ databases">
        <title>Bacterial taxonomy.</title>
        <authorList>
            <person name="Pan X."/>
        </authorList>
    </citation>
    <scope>NUCLEOTIDE SEQUENCE</scope>
    <source>
        <strain evidence="10">B2012</strain>
    </source>
</reference>
<dbReference type="InterPro" id="IPR027417">
    <property type="entry name" value="P-loop_NTPase"/>
</dbReference>
<dbReference type="InterPro" id="IPR004365">
    <property type="entry name" value="NA-bd_OB_tRNA"/>
</dbReference>
<keyword evidence="2" id="KW-0227">DNA damage</keyword>
<evidence type="ECO:0000256" key="2">
    <source>
        <dbReference type="ARBA" id="ARBA00022763"/>
    </source>
</evidence>
<gene>
    <name evidence="10" type="primary">recG</name>
    <name evidence="10" type="ORF">JCR33_03345</name>
</gene>
<evidence type="ECO:0000256" key="6">
    <source>
        <dbReference type="ARBA" id="ARBA00023125"/>
    </source>
</evidence>
<dbReference type="GO" id="GO:0005524">
    <property type="term" value="F:ATP binding"/>
    <property type="evidence" value="ECO:0007669"/>
    <property type="project" value="UniProtKB-KW"/>
</dbReference>
<dbReference type="InterPro" id="IPR011545">
    <property type="entry name" value="DEAD/DEAH_box_helicase_dom"/>
</dbReference>
<keyword evidence="6" id="KW-0238">DNA-binding</keyword>
<feature type="domain" description="Helicase ATP-binding" evidence="8">
    <location>
        <begin position="291"/>
        <end position="452"/>
    </location>
</feature>
<dbReference type="PROSITE" id="PS51192">
    <property type="entry name" value="HELICASE_ATP_BIND_1"/>
    <property type="match status" value="1"/>
</dbReference>
<dbReference type="PANTHER" id="PTHR47964">
    <property type="entry name" value="ATP-DEPENDENT DNA HELICASE HOMOLOG RECG, CHLOROPLASTIC"/>
    <property type="match status" value="1"/>
</dbReference>
<organism evidence="10 11">
    <name type="scientific">Acuticoccus mangrovi</name>
    <dbReference type="NCBI Taxonomy" id="2796142"/>
    <lineage>
        <taxon>Bacteria</taxon>
        <taxon>Pseudomonadati</taxon>
        <taxon>Pseudomonadota</taxon>
        <taxon>Alphaproteobacteria</taxon>
        <taxon>Hyphomicrobiales</taxon>
        <taxon>Amorphaceae</taxon>
        <taxon>Acuticoccus</taxon>
    </lineage>
</organism>
<keyword evidence="7" id="KW-0234">DNA repair</keyword>
<dbReference type="RefSeq" id="WP_198880608.1">
    <property type="nucleotide sequence ID" value="NZ_JAEKJA010000002.1"/>
</dbReference>
<dbReference type="AlphaFoldDB" id="A0A934MJM5"/>
<dbReference type="InterPro" id="IPR014001">
    <property type="entry name" value="Helicase_ATP-bd"/>
</dbReference>
<dbReference type="SUPFAM" id="SSF50249">
    <property type="entry name" value="Nucleic acid-binding proteins"/>
    <property type="match status" value="1"/>
</dbReference>
<dbReference type="SUPFAM" id="SSF52540">
    <property type="entry name" value="P-loop containing nucleoside triphosphate hydrolases"/>
    <property type="match status" value="2"/>
</dbReference>
<evidence type="ECO:0000256" key="4">
    <source>
        <dbReference type="ARBA" id="ARBA00022806"/>
    </source>
</evidence>
<dbReference type="InterPro" id="IPR045562">
    <property type="entry name" value="RecG_dom3_C"/>
</dbReference>
<name>A0A934MJM5_9HYPH</name>
<dbReference type="PROSITE" id="PS51194">
    <property type="entry name" value="HELICASE_CTER"/>
    <property type="match status" value="1"/>
</dbReference>
<dbReference type="EMBL" id="JAEKJA010000002">
    <property type="protein sequence ID" value="MBJ3774704.1"/>
    <property type="molecule type" value="Genomic_DNA"/>
</dbReference>
<evidence type="ECO:0000256" key="7">
    <source>
        <dbReference type="ARBA" id="ARBA00023204"/>
    </source>
</evidence>
<dbReference type="GO" id="GO:0003677">
    <property type="term" value="F:DNA binding"/>
    <property type="evidence" value="ECO:0007669"/>
    <property type="project" value="UniProtKB-KW"/>
</dbReference>
<dbReference type="GO" id="GO:0016787">
    <property type="term" value="F:hydrolase activity"/>
    <property type="evidence" value="ECO:0007669"/>
    <property type="project" value="UniProtKB-KW"/>
</dbReference>